<protein>
    <recommendedName>
        <fullName evidence="4">Transmembrane protein</fullName>
    </recommendedName>
</protein>
<dbReference type="AlphaFoldDB" id="A0A0F7UA05"/>
<proteinExistence type="predicted"/>
<evidence type="ECO:0000313" key="3">
    <source>
        <dbReference type="EMBL" id="CEL65846.1"/>
    </source>
</evidence>
<dbReference type="EMBL" id="LN714480">
    <property type="protein sequence ID" value="CEL65846.1"/>
    <property type="molecule type" value="Genomic_DNA"/>
</dbReference>
<feature type="transmembrane region" description="Helical" evidence="2">
    <location>
        <begin position="138"/>
        <end position="157"/>
    </location>
</feature>
<accession>A0A0F7UA05</accession>
<feature type="transmembrane region" description="Helical" evidence="2">
    <location>
        <begin position="239"/>
        <end position="259"/>
    </location>
</feature>
<feature type="transmembrane region" description="Helical" evidence="2">
    <location>
        <begin position="75"/>
        <end position="93"/>
    </location>
</feature>
<evidence type="ECO:0008006" key="4">
    <source>
        <dbReference type="Google" id="ProtNLM"/>
    </source>
</evidence>
<feature type="region of interest" description="Disordered" evidence="1">
    <location>
        <begin position="37"/>
        <end position="61"/>
    </location>
</feature>
<keyword evidence="2" id="KW-0812">Transmembrane</keyword>
<feature type="transmembrane region" description="Helical" evidence="2">
    <location>
        <begin position="216"/>
        <end position="232"/>
    </location>
</feature>
<sequence>MRVIRNVETAGVRRPFQIHSDVSTKDFEDFFFSKSSSPCPQSYPGVDGSDKDRVPRRRSGWEQDWTRKRPWSMRLAIHCATMCAAAVAVSRMVGLERATVVSVPLASAFGILVAPYVKSTLPRTSLPKAIMARLPVTPNYHIILLELGLLSYFANFATQDTNRPMLESNATGISLALRVLWSRLENVRQNGLMPAVHLDIPYLPKDFVFYYAGSQTYRYAIAMAAVSFLAAVNSRRSRIVFLWVVFEHLTWIPSLLSYFHGASKSLAPLLPLLEHSFSPTTSAVVFPVNDLWTGLHSYMREAVIQRLAFAGLQLLVAVAWLMKAATLVSLLLQLGEKGRRNRSGDS</sequence>
<reference evidence="3" key="1">
    <citation type="journal article" date="2015" name="PLoS ONE">
        <title>Comprehensive Evaluation of Toxoplasma gondii VEG and Neospora caninum LIV Genomes with Tachyzoite Stage Transcriptome and Proteome Defines Novel Transcript Features.</title>
        <authorList>
            <person name="Ramaprasad A."/>
            <person name="Mourier T."/>
            <person name="Naeem R."/>
            <person name="Malas T.B."/>
            <person name="Moussa E."/>
            <person name="Panigrahi A."/>
            <person name="Vermont S.J."/>
            <person name="Otto T.D."/>
            <person name="Wastling J."/>
            <person name="Pain A."/>
        </authorList>
    </citation>
    <scope>NUCLEOTIDE SEQUENCE</scope>
    <source>
        <strain evidence="3">Liverpool</strain>
    </source>
</reference>
<keyword evidence="2" id="KW-1133">Transmembrane helix</keyword>
<feature type="transmembrane region" description="Helical" evidence="2">
    <location>
        <begin position="99"/>
        <end position="117"/>
    </location>
</feature>
<feature type="transmembrane region" description="Helical" evidence="2">
    <location>
        <begin position="307"/>
        <end position="332"/>
    </location>
</feature>
<keyword evidence="2" id="KW-0472">Membrane</keyword>
<feature type="compositionally biased region" description="Basic and acidic residues" evidence="1">
    <location>
        <begin position="48"/>
        <end position="61"/>
    </location>
</feature>
<organism evidence="3">
    <name type="scientific">Neospora caninum (strain Liverpool)</name>
    <dbReference type="NCBI Taxonomy" id="572307"/>
    <lineage>
        <taxon>Eukaryota</taxon>
        <taxon>Sar</taxon>
        <taxon>Alveolata</taxon>
        <taxon>Apicomplexa</taxon>
        <taxon>Conoidasida</taxon>
        <taxon>Coccidia</taxon>
        <taxon>Eucoccidiorida</taxon>
        <taxon>Eimeriorina</taxon>
        <taxon>Sarcocystidae</taxon>
        <taxon>Neospora</taxon>
    </lineage>
</organism>
<gene>
    <name evidence="3" type="ORF">BN1204_016780</name>
</gene>
<evidence type="ECO:0000256" key="1">
    <source>
        <dbReference type="SAM" id="MobiDB-lite"/>
    </source>
</evidence>
<name>A0A0F7UA05_NEOCL</name>
<evidence type="ECO:0000256" key="2">
    <source>
        <dbReference type="SAM" id="Phobius"/>
    </source>
</evidence>